<dbReference type="Proteomes" id="UP001469553">
    <property type="component" value="Unassembled WGS sequence"/>
</dbReference>
<gene>
    <name evidence="2" type="ORF">AMECASPLE_037949</name>
</gene>
<keyword evidence="1" id="KW-0812">Transmembrane</keyword>
<proteinExistence type="predicted"/>
<organism evidence="2 3">
    <name type="scientific">Ameca splendens</name>
    <dbReference type="NCBI Taxonomy" id="208324"/>
    <lineage>
        <taxon>Eukaryota</taxon>
        <taxon>Metazoa</taxon>
        <taxon>Chordata</taxon>
        <taxon>Craniata</taxon>
        <taxon>Vertebrata</taxon>
        <taxon>Euteleostomi</taxon>
        <taxon>Actinopterygii</taxon>
        <taxon>Neopterygii</taxon>
        <taxon>Teleostei</taxon>
        <taxon>Neoteleostei</taxon>
        <taxon>Acanthomorphata</taxon>
        <taxon>Ovalentaria</taxon>
        <taxon>Atherinomorphae</taxon>
        <taxon>Cyprinodontiformes</taxon>
        <taxon>Goodeidae</taxon>
        <taxon>Ameca</taxon>
    </lineage>
</organism>
<evidence type="ECO:0000313" key="3">
    <source>
        <dbReference type="Proteomes" id="UP001469553"/>
    </source>
</evidence>
<name>A0ABV0YJI9_9TELE</name>
<evidence type="ECO:0000313" key="2">
    <source>
        <dbReference type="EMBL" id="MEQ2293872.1"/>
    </source>
</evidence>
<protein>
    <submittedName>
        <fullName evidence="2">Uncharacterized protein</fullName>
    </submittedName>
</protein>
<dbReference type="EMBL" id="JAHRIP010034912">
    <property type="protein sequence ID" value="MEQ2293872.1"/>
    <property type="molecule type" value="Genomic_DNA"/>
</dbReference>
<keyword evidence="1" id="KW-1133">Transmembrane helix</keyword>
<accession>A0ABV0YJI9</accession>
<keyword evidence="1" id="KW-0472">Membrane</keyword>
<comment type="caution">
    <text evidence="2">The sequence shown here is derived from an EMBL/GenBank/DDBJ whole genome shotgun (WGS) entry which is preliminary data.</text>
</comment>
<keyword evidence="3" id="KW-1185">Reference proteome</keyword>
<evidence type="ECO:0000256" key="1">
    <source>
        <dbReference type="SAM" id="Phobius"/>
    </source>
</evidence>
<feature type="transmembrane region" description="Helical" evidence="1">
    <location>
        <begin position="20"/>
        <end position="37"/>
    </location>
</feature>
<reference evidence="2 3" key="1">
    <citation type="submission" date="2021-06" db="EMBL/GenBank/DDBJ databases">
        <authorList>
            <person name="Palmer J.M."/>
        </authorList>
    </citation>
    <scope>NUCLEOTIDE SEQUENCE [LARGE SCALE GENOMIC DNA]</scope>
    <source>
        <strain evidence="2 3">AS_MEX2019</strain>
        <tissue evidence="2">Muscle</tissue>
    </source>
</reference>
<sequence length="107" mass="12217">MLVSSDLSMFFHPFVVSPKGFVGTFKAFLLLLSNFFVRPVSFAGRSCFDRFSFSDNGLNGARRDIHSLRYCFVTLPYFKILHNFTPEPSHVFHGLHDPVCLKVSPKQ</sequence>